<accession>A0A9W6YNU4</accession>
<evidence type="ECO:0000256" key="1">
    <source>
        <dbReference type="ARBA" id="ARBA00008509"/>
    </source>
</evidence>
<evidence type="ECO:0000313" key="5">
    <source>
        <dbReference type="EMBL" id="GMG21337.1"/>
    </source>
</evidence>
<dbReference type="EMBL" id="BSXU01000633">
    <property type="protein sequence ID" value="GMG21337.1"/>
    <property type="molecule type" value="Genomic_DNA"/>
</dbReference>
<evidence type="ECO:0000313" key="6">
    <source>
        <dbReference type="Proteomes" id="UP001165063"/>
    </source>
</evidence>
<name>A0A9W6YNU4_AMBMO</name>
<dbReference type="InterPro" id="IPR044563">
    <property type="entry name" value="Sgt1-like"/>
</dbReference>
<feature type="region of interest" description="Disordered" evidence="2">
    <location>
        <begin position="165"/>
        <end position="227"/>
    </location>
</feature>
<feature type="compositionally biased region" description="Low complexity" evidence="2">
    <location>
        <begin position="196"/>
        <end position="205"/>
    </location>
</feature>
<dbReference type="GO" id="GO:0051087">
    <property type="term" value="F:protein-folding chaperone binding"/>
    <property type="evidence" value="ECO:0007669"/>
    <property type="project" value="InterPro"/>
</dbReference>
<proteinExistence type="inferred from homology"/>
<dbReference type="InterPro" id="IPR007699">
    <property type="entry name" value="SGS_dom"/>
</dbReference>
<dbReference type="SUPFAM" id="SSF49764">
    <property type="entry name" value="HSP20-like chaperones"/>
    <property type="match status" value="1"/>
</dbReference>
<comment type="similarity">
    <text evidence="1">Belongs to the SGT1 family.</text>
</comment>
<sequence>MAKKILKGLQLAEKLIDDNNYEEASKVARKALEEDPESFDALLINSEIDTKLKKYDSALTNAIKALIEAEAKNDKELIAKAYKQKSTSYFKLKCFYEALQQILFAEKISPDNSEISLYKSMIVNKYSKKSGKTKEEIAEIEKSIKEGYYQAPVSAKKKAKVEAAAKAAKPKAGPTPPVSSKPPPKIEEIHDEKPTPTKTKTAAAPKPAPVPKAAPVAPKPKPTAKQNLRTDWFDTDNEVSIQVFIKFIQKESVKAEIKESSISFKFADKNKFEYEYTLPQLFSKVDVAKSSYRVFGTKLEITLIKAIKEKWDKLSIADNSETEAEKQDEVFSYPTSGHKKIDWSEIEKEVGEEDDMDTDSPDYFFKKLYKDADPDTQRAMLKSYQESNGTALSTDWKDVSSKFYEPVPEDKYKDKDDK</sequence>
<dbReference type="SUPFAM" id="SSF48452">
    <property type="entry name" value="TPR-like"/>
    <property type="match status" value="1"/>
</dbReference>
<evidence type="ECO:0000259" key="3">
    <source>
        <dbReference type="PROSITE" id="PS51048"/>
    </source>
</evidence>
<evidence type="ECO:0000259" key="4">
    <source>
        <dbReference type="PROSITE" id="PS51203"/>
    </source>
</evidence>
<organism evidence="5 6">
    <name type="scientific">Ambrosiozyma monospora</name>
    <name type="common">Yeast</name>
    <name type="synonym">Endomycopsis monosporus</name>
    <dbReference type="NCBI Taxonomy" id="43982"/>
    <lineage>
        <taxon>Eukaryota</taxon>
        <taxon>Fungi</taxon>
        <taxon>Dikarya</taxon>
        <taxon>Ascomycota</taxon>
        <taxon>Saccharomycotina</taxon>
        <taxon>Pichiomycetes</taxon>
        <taxon>Pichiales</taxon>
        <taxon>Pichiaceae</taxon>
        <taxon>Ambrosiozyma</taxon>
    </lineage>
</organism>
<evidence type="ECO:0000256" key="2">
    <source>
        <dbReference type="SAM" id="MobiDB-lite"/>
    </source>
</evidence>
<dbReference type="Gene3D" id="2.60.40.790">
    <property type="match status" value="1"/>
</dbReference>
<dbReference type="Pfam" id="PF04969">
    <property type="entry name" value="CS"/>
    <property type="match status" value="1"/>
</dbReference>
<feature type="domain" description="CS" evidence="4">
    <location>
        <begin position="225"/>
        <end position="315"/>
    </location>
</feature>
<dbReference type="Proteomes" id="UP001165063">
    <property type="component" value="Unassembled WGS sequence"/>
</dbReference>
<dbReference type="CDD" id="cd06466">
    <property type="entry name" value="p23_CS_SGT1_like"/>
    <property type="match status" value="1"/>
</dbReference>
<feature type="compositionally biased region" description="Pro residues" evidence="2">
    <location>
        <begin position="173"/>
        <end position="183"/>
    </location>
</feature>
<feature type="compositionally biased region" description="Basic and acidic residues" evidence="2">
    <location>
        <begin position="184"/>
        <end position="195"/>
    </location>
</feature>
<keyword evidence="6" id="KW-1185">Reference proteome</keyword>
<dbReference type="PROSITE" id="PS51048">
    <property type="entry name" value="SGS"/>
    <property type="match status" value="1"/>
</dbReference>
<dbReference type="Pfam" id="PF05002">
    <property type="entry name" value="SGS"/>
    <property type="match status" value="1"/>
</dbReference>
<feature type="domain" description="SGS" evidence="3">
    <location>
        <begin position="332"/>
        <end position="418"/>
    </location>
</feature>
<dbReference type="InterPro" id="IPR011990">
    <property type="entry name" value="TPR-like_helical_dom_sf"/>
</dbReference>
<comment type="caution">
    <text evidence="5">The sequence shown here is derived from an EMBL/GenBank/DDBJ whole genome shotgun (WGS) entry which is preliminary data.</text>
</comment>
<dbReference type="InterPro" id="IPR007052">
    <property type="entry name" value="CS_dom"/>
</dbReference>
<protein>
    <submittedName>
        <fullName evidence="5">Unnamed protein product</fullName>
    </submittedName>
</protein>
<dbReference type="PANTHER" id="PTHR45862">
    <property type="entry name" value="PROTEIN SGT1 HOMOLOG"/>
    <property type="match status" value="1"/>
</dbReference>
<gene>
    <name evidence="5" type="ORF">Amon01_000192000</name>
</gene>
<dbReference type="PROSITE" id="PS51203">
    <property type="entry name" value="CS"/>
    <property type="match status" value="1"/>
</dbReference>
<dbReference type="OrthoDB" id="1898560at2759"/>
<dbReference type="InterPro" id="IPR008978">
    <property type="entry name" value="HSP20-like_chaperone"/>
</dbReference>
<dbReference type="Gene3D" id="1.25.40.10">
    <property type="entry name" value="Tetratricopeptide repeat domain"/>
    <property type="match status" value="1"/>
</dbReference>
<reference evidence="5" key="1">
    <citation type="submission" date="2023-04" db="EMBL/GenBank/DDBJ databases">
        <title>Ambrosiozyma monospora NBRC 1965.</title>
        <authorList>
            <person name="Ichikawa N."/>
            <person name="Sato H."/>
            <person name="Tonouchi N."/>
        </authorList>
    </citation>
    <scope>NUCLEOTIDE SEQUENCE</scope>
    <source>
        <strain evidence="5">NBRC 1965</strain>
    </source>
</reference>
<feature type="compositionally biased region" description="Pro residues" evidence="2">
    <location>
        <begin position="206"/>
        <end position="221"/>
    </location>
</feature>
<dbReference type="AlphaFoldDB" id="A0A9W6YNU4"/>